<sequence>MKPAIRTLIIIACLLGATWLIAQTATTAMSKKGGLETRLAMALKLYPDADADKNGVLSVDEALKYVEAHPELKKLLSSKTKSGGPNTSTPGEYTTPASAGLPPGPRVFVCAHSFMIFTASLLPKMTEAAGIGYQDAGRQMIGGSRTQQHWDAPDEKNLAKKVLREGGVDVLTLSPHMLLPDEGIDNFTKLGLEKNPKLRVLVQASWPARDGNLTGAFHNAMRNDATVESLRKLREMQREQWNTKLEAQVTALNAAVGSEAVYIVPVGDAVFALREHVIAGKAPGISRQADLFKDDLGHPREALSVLVTYCHFAAIHQRSPVGLPVPAALKDAPQAQELNTLLQQLAWQAVTQYPMSGVKTASATPAASTRSFASAP</sequence>
<name>A0ABW0KRQ2_9BACT</name>
<gene>
    <name evidence="3" type="ORF">ACFQDI_14930</name>
</gene>
<reference evidence="4" key="1">
    <citation type="journal article" date="2019" name="Int. J. Syst. Evol. Microbiol.">
        <title>The Global Catalogue of Microorganisms (GCM) 10K type strain sequencing project: providing services to taxonomists for standard genome sequencing and annotation.</title>
        <authorList>
            <consortium name="The Broad Institute Genomics Platform"/>
            <consortium name="The Broad Institute Genome Sequencing Center for Infectious Disease"/>
            <person name="Wu L."/>
            <person name="Ma J."/>
        </authorList>
    </citation>
    <scope>NUCLEOTIDE SEQUENCE [LARGE SCALE GENOMIC DNA]</scope>
    <source>
        <strain evidence="4">CGMCC 4.1469</strain>
    </source>
</reference>
<feature type="compositionally biased region" description="Polar residues" evidence="1">
    <location>
        <begin position="83"/>
        <end position="97"/>
    </location>
</feature>
<evidence type="ECO:0000313" key="4">
    <source>
        <dbReference type="Proteomes" id="UP001596052"/>
    </source>
</evidence>
<evidence type="ECO:0000313" key="3">
    <source>
        <dbReference type="EMBL" id="MFC5456155.1"/>
    </source>
</evidence>
<feature type="signal peptide" evidence="2">
    <location>
        <begin position="1"/>
        <end position="22"/>
    </location>
</feature>
<dbReference type="RefSeq" id="WP_377168121.1">
    <property type="nucleotide sequence ID" value="NZ_JBHSMQ010000005.1"/>
</dbReference>
<evidence type="ECO:0000256" key="2">
    <source>
        <dbReference type="SAM" id="SignalP"/>
    </source>
</evidence>
<organism evidence="3 4">
    <name type="scientific">Prosthecobacter fluviatilis</name>
    <dbReference type="NCBI Taxonomy" id="445931"/>
    <lineage>
        <taxon>Bacteria</taxon>
        <taxon>Pseudomonadati</taxon>
        <taxon>Verrucomicrobiota</taxon>
        <taxon>Verrucomicrobiia</taxon>
        <taxon>Verrucomicrobiales</taxon>
        <taxon>Verrucomicrobiaceae</taxon>
        <taxon>Prosthecobacter</taxon>
    </lineage>
</organism>
<dbReference type="EMBL" id="JBHSMQ010000005">
    <property type="protein sequence ID" value="MFC5456155.1"/>
    <property type="molecule type" value="Genomic_DNA"/>
</dbReference>
<evidence type="ECO:0008006" key="5">
    <source>
        <dbReference type="Google" id="ProtNLM"/>
    </source>
</evidence>
<evidence type="ECO:0000256" key="1">
    <source>
        <dbReference type="SAM" id="MobiDB-lite"/>
    </source>
</evidence>
<keyword evidence="4" id="KW-1185">Reference proteome</keyword>
<dbReference type="Gene3D" id="3.40.50.1110">
    <property type="entry name" value="SGNH hydrolase"/>
    <property type="match status" value="1"/>
</dbReference>
<accession>A0ABW0KRQ2</accession>
<protein>
    <recommendedName>
        <fullName evidence="5">EF-hand domain-containing protein</fullName>
    </recommendedName>
</protein>
<dbReference type="InterPro" id="IPR036514">
    <property type="entry name" value="SGNH_hydro_sf"/>
</dbReference>
<dbReference type="Proteomes" id="UP001596052">
    <property type="component" value="Unassembled WGS sequence"/>
</dbReference>
<feature type="chain" id="PRO_5045496327" description="EF-hand domain-containing protein" evidence="2">
    <location>
        <begin position="23"/>
        <end position="376"/>
    </location>
</feature>
<feature type="region of interest" description="Disordered" evidence="1">
    <location>
        <begin position="76"/>
        <end position="98"/>
    </location>
</feature>
<keyword evidence="2" id="KW-0732">Signal</keyword>
<comment type="caution">
    <text evidence="3">The sequence shown here is derived from an EMBL/GenBank/DDBJ whole genome shotgun (WGS) entry which is preliminary data.</text>
</comment>
<proteinExistence type="predicted"/>